<accession>A0ABU3Q624</accession>
<dbReference type="RefSeq" id="WP_315725273.1">
    <property type="nucleotide sequence ID" value="NZ_JAVUPU010000003.1"/>
</dbReference>
<protein>
    <submittedName>
        <fullName evidence="2">Type VI secretion system-associated FHA domain protein TagH</fullName>
    </submittedName>
</protein>
<comment type="caution">
    <text evidence="2">The sequence shown here is derived from an EMBL/GenBank/DDBJ whole genome shotgun (WGS) entry which is preliminary data.</text>
</comment>
<dbReference type="InterPro" id="IPR008984">
    <property type="entry name" value="SMAD_FHA_dom_sf"/>
</dbReference>
<feature type="domain" description="FHA" evidence="1">
    <location>
        <begin position="26"/>
        <end position="70"/>
    </location>
</feature>
<dbReference type="CDD" id="cd00060">
    <property type="entry name" value="FHA"/>
    <property type="match status" value="1"/>
</dbReference>
<dbReference type="Proteomes" id="UP001259572">
    <property type="component" value="Unassembled WGS sequence"/>
</dbReference>
<dbReference type="Gene3D" id="2.60.200.20">
    <property type="match status" value="1"/>
</dbReference>
<proteinExistence type="predicted"/>
<evidence type="ECO:0000313" key="3">
    <source>
        <dbReference type="Proteomes" id="UP001259572"/>
    </source>
</evidence>
<dbReference type="Pfam" id="PF00498">
    <property type="entry name" value="FHA"/>
    <property type="match status" value="1"/>
</dbReference>
<keyword evidence="3" id="KW-1185">Reference proteome</keyword>
<dbReference type="EMBL" id="JAVUPU010000003">
    <property type="protein sequence ID" value="MDT9598861.1"/>
    <property type="molecule type" value="Genomic_DNA"/>
</dbReference>
<evidence type="ECO:0000259" key="1">
    <source>
        <dbReference type="PROSITE" id="PS50006"/>
    </source>
</evidence>
<evidence type="ECO:0000313" key="2">
    <source>
        <dbReference type="EMBL" id="MDT9598861.1"/>
    </source>
</evidence>
<dbReference type="SUPFAM" id="SSF49879">
    <property type="entry name" value="SMAD/FHA domain"/>
    <property type="match status" value="1"/>
</dbReference>
<dbReference type="InterPro" id="IPR046883">
    <property type="entry name" value="T6SS_FHA_C"/>
</dbReference>
<reference evidence="2 3" key="1">
    <citation type="submission" date="2023-05" db="EMBL/GenBank/DDBJ databases">
        <authorList>
            <person name="Guo Y."/>
        </authorList>
    </citation>
    <scope>NUCLEOTIDE SEQUENCE [LARGE SCALE GENOMIC DNA]</scope>
    <source>
        <strain evidence="2 3">GR2756</strain>
    </source>
</reference>
<dbReference type="PROSITE" id="PS50006">
    <property type="entry name" value="FHA_DOMAIN"/>
    <property type="match status" value="1"/>
</dbReference>
<dbReference type="InterPro" id="IPR017735">
    <property type="entry name" value="T6SS_FHA"/>
</dbReference>
<dbReference type="NCBIfam" id="TIGR03354">
    <property type="entry name" value="VI_FHA"/>
    <property type="match status" value="1"/>
</dbReference>
<sequence>MFLLKLFHESDQLHPVDARMLNEGTTRVGRDPAADWVIADPECEVSRTHLELSYRDGALRLRPLGANGVFRADGERMETGSEQTLGLGAAFRFGKYRVVVDPSPFASQATNPLNQTMVLAAPFGDRAEIPSDWADSPEPPPLTGDGSLLEAFCEGAKLDASAFSEEDPADVMRRAGAIYRQMILGVGDLMSERSSAKTQYRMDRTTIGQQDNNPFKWAPTQRLAIDLLLSRDSGFLSGPAALKASFEDLKRHLLSTFCGFRASLLALVDIASPKRIEERIEGQKLFLKGRSSALWTEYEQVHRDLDAQMRDDLDGSINRAFISAYEQKMRDLNNGGGL</sequence>
<dbReference type="InterPro" id="IPR000253">
    <property type="entry name" value="FHA_dom"/>
</dbReference>
<gene>
    <name evidence="2" type="primary">tagH</name>
    <name evidence="2" type="ORF">RQX22_07865</name>
</gene>
<organism evidence="2 3">
    <name type="scientific">Sphingosinicella rhizophila</name>
    <dbReference type="NCBI Taxonomy" id="3050082"/>
    <lineage>
        <taxon>Bacteria</taxon>
        <taxon>Pseudomonadati</taxon>
        <taxon>Pseudomonadota</taxon>
        <taxon>Alphaproteobacteria</taxon>
        <taxon>Sphingomonadales</taxon>
        <taxon>Sphingosinicellaceae</taxon>
        <taxon>Sphingosinicella</taxon>
    </lineage>
</organism>
<name>A0ABU3Q624_9SPHN</name>
<dbReference type="Pfam" id="PF20232">
    <property type="entry name" value="T6SS_FHA_C"/>
    <property type="match status" value="1"/>
</dbReference>